<dbReference type="SUPFAM" id="SSF56349">
    <property type="entry name" value="DNA breaking-rejoining enzymes"/>
    <property type="match status" value="1"/>
</dbReference>
<reference evidence="3 4" key="1">
    <citation type="submission" date="2021-01" db="EMBL/GenBank/DDBJ databases">
        <title>Belnapia mucosa sp. nov. and Belnapia arida sp. nov., isolated from the Tabernas Desert (Almeria, Spain).</title>
        <authorList>
            <person name="Molina-Menor E."/>
            <person name="Vidal-Verdu A."/>
            <person name="Calonge A."/>
            <person name="Satari L."/>
            <person name="Pereto J."/>
            <person name="Porcar M."/>
        </authorList>
    </citation>
    <scope>NUCLEOTIDE SEQUENCE [LARGE SCALE GENOMIC DNA]</scope>
    <source>
        <strain evidence="3 4">T18</strain>
    </source>
</reference>
<feature type="domain" description="Tyr recombinase" evidence="2">
    <location>
        <begin position="367"/>
        <end position="572"/>
    </location>
</feature>
<proteinExistence type="predicted"/>
<evidence type="ECO:0000256" key="1">
    <source>
        <dbReference type="ARBA" id="ARBA00023172"/>
    </source>
</evidence>
<keyword evidence="1" id="KW-0233">DNA recombination</keyword>
<organism evidence="3 4">
    <name type="scientific">Belnapia arida</name>
    <dbReference type="NCBI Taxonomy" id="2804533"/>
    <lineage>
        <taxon>Bacteria</taxon>
        <taxon>Pseudomonadati</taxon>
        <taxon>Pseudomonadota</taxon>
        <taxon>Alphaproteobacteria</taxon>
        <taxon>Acetobacterales</taxon>
        <taxon>Roseomonadaceae</taxon>
        <taxon>Belnapia</taxon>
    </lineage>
</organism>
<dbReference type="Gene3D" id="1.10.443.10">
    <property type="entry name" value="Intergrase catalytic core"/>
    <property type="match status" value="1"/>
</dbReference>
<dbReference type="PROSITE" id="PS51898">
    <property type="entry name" value="TYR_RECOMBINASE"/>
    <property type="match status" value="1"/>
</dbReference>
<dbReference type="InterPro" id="IPR011010">
    <property type="entry name" value="DNA_brk_join_enz"/>
</dbReference>
<dbReference type="RefSeq" id="WP_202835016.1">
    <property type="nucleotide sequence ID" value="NZ_JAETWB010000037.1"/>
</dbReference>
<accession>A0ABS1UAU0</accession>
<gene>
    <name evidence="3" type="ORF">JMJ56_27845</name>
</gene>
<dbReference type="CDD" id="cd00397">
    <property type="entry name" value="DNA_BRE_C"/>
    <property type="match status" value="1"/>
</dbReference>
<evidence type="ECO:0000313" key="3">
    <source>
        <dbReference type="EMBL" id="MBL6081801.1"/>
    </source>
</evidence>
<dbReference type="InterPro" id="IPR013762">
    <property type="entry name" value="Integrase-like_cat_sf"/>
</dbReference>
<dbReference type="EMBL" id="JAETWB010000037">
    <property type="protein sequence ID" value="MBL6081801.1"/>
    <property type="molecule type" value="Genomic_DNA"/>
</dbReference>
<comment type="caution">
    <text evidence="3">The sequence shown here is derived from an EMBL/GenBank/DDBJ whole genome shotgun (WGS) entry which is preliminary data.</text>
</comment>
<dbReference type="InterPro" id="IPR002104">
    <property type="entry name" value="Integrase_catalytic"/>
</dbReference>
<protein>
    <submittedName>
        <fullName evidence="3">Site-specific integrase</fullName>
    </submittedName>
</protein>
<keyword evidence="4" id="KW-1185">Reference proteome</keyword>
<evidence type="ECO:0000313" key="4">
    <source>
        <dbReference type="Proteomes" id="UP000660885"/>
    </source>
</evidence>
<sequence length="604" mass="67637">MNALPGHLIGGRETALTFADAIVLLDNLAGHKAGRHRDMTRALNRAAGLLNSQTANVPFDVAWLNEHLFKCTPATFRMKRKTFCNMVLLVRAALRELGLHRSRRRSNQGLPPDSLVLLQAAPHPAQRPILRDFAFHCRERGIGLVDVRDATLADYLVLERQTCLTRNTAHRGVVLARAWNQAIAAGALELAACQPLKPPARRVPYTQDFNTYPNSLQAEIKALEQRLRPSTGRGVTSRTNSGKRVSAATVRIRLVALRQILAALLHKGHDRASITSLRYLVEPIENAGDVFDYFDERARMRLPPDKREDAVIIGGQLAIIADTLMMLGRHVVGVTGEPLRQLQAWQKQAKRPRGMGLTGKIRERLRRLIEPYTRSRLLLLPEDILDAARKTGTRDAATARRVMLAAAIEVLLICPLRMKNLVGLRFDHHLQRISRDGKQITHIIIEDTETKNHEAVEWPVPPGSAKLLETWIKVWRPLVAGDAVGNPYLFPRQEGQAVLQPTLGRGLTLLIGREVGAQVHPHMLRHFAAWRHLNRYPGQYEIVRRALGHKSVETTIGAYCGLELEAAARVYHRGLDDDRIEARRLKTLASGAKVKPQQRQKGSK</sequence>
<dbReference type="Proteomes" id="UP000660885">
    <property type="component" value="Unassembled WGS sequence"/>
</dbReference>
<name>A0ABS1UAU0_9PROT</name>
<evidence type="ECO:0000259" key="2">
    <source>
        <dbReference type="PROSITE" id="PS51898"/>
    </source>
</evidence>
<dbReference type="Pfam" id="PF00589">
    <property type="entry name" value="Phage_integrase"/>
    <property type="match status" value="1"/>
</dbReference>